<name>A0A0A9GRJ0_ARUDO</name>
<reference evidence="1" key="2">
    <citation type="journal article" date="2015" name="Data Brief">
        <title>Shoot transcriptome of the giant reed, Arundo donax.</title>
        <authorList>
            <person name="Barrero R.A."/>
            <person name="Guerrero F.D."/>
            <person name="Moolhuijzen P."/>
            <person name="Goolsby J.A."/>
            <person name="Tidwell J."/>
            <person name="Bellgard S.E."/>
            <person name="Bellgard M.I."/>
        </authorList>
    </citation>
    <scope>NUCLEOTIDE SEQUENCE</scope>
    <source>
        <tissue evidence="1">Shoot tissue taken approximately 20 cm above the soil surface</tissue>
    </source>
</reference>
<reference evidence="1" key="1">
    <citation type="submission" date="2014-09" db="EMBL/GenBank/DDBJ databases">
        <authorList>
            <person name="Magalhaes I.L.F."/>
            <person name="Oliveira U."/>
            <person name="Santos F.R."/>
            <person name="Vidigal T.H.D.A."/>
            <person name="Brescovit A.D."/>
            <person name="Santos A.J."/>
        </authorList>
    </citation>
    <scope>NUCLEOTIDE SEQUENCE</scope>
    <source>
        <tissue evidence="1">Shoot tissue taken approximately 20 cm above the soil surface</tissue>
    </source>
</reference>
<evidence type="ECO:0000313" key="1">
    <source>
        <dbReference type="EMBL" id="JAE25121.1"/>
    </source>
</evidence>
<dbReference type="EMBL" id="GBRH01172775">
    <property type="protein sequence ID" value="JAE25121.1"/>
    <property type="molecule type" value="Transcribed_RNA"/>
</dbReference>
<sequence length="67" mass="7863">MLVQLDKWKFQLERICFSKLLLGNFRFLALAHSSTGCSPDRHYQHGYATLVWIEEINLAAQQISLRR</sequence>
<accession>A0A0A9GRJ0</accession>
<protein>
    <submittedName>
        <fullName evidence="1">Uncharacterized protein</fullName>
    </submittedName>
</protein>
<proteinExistence type="predicted"/>
<organism evidence="1">
    <name type="scientific">Arundo donax</name>
    <name type="common">Giant reed</name>
    <name type="synonym">Donax arundinaceus</name>
    <dbReference type="NCBI Taxonomy" id="35708"/>
    <lineage>
        <taxon>Eukaryota</taxon>
        <taxon>Viridiplantae</taxon>
        <taxon>Streptophyta</taxon>
        <taxon>Embryophyta</taxon>
        <taxon>Tracheophyta</taxon>
        <taxon>Spermatophyta</taxon>
        <taxon>Magnoliopsida</taxon>
        <taxon>Liliopsida</taxon>
        <taxon>Poales</taxon>
        <taxon>Poaceae</taxon>
        <taxon>PACMAD clade</taxon>
        <taxon>Arundinoideae</taxon>
        <taxon>Arundineae</taxon>
        <taxon>Arundo</taxon>
    </lineage>
</organism>
<dbReference type="AlphaFoldDB" id="A0A0A9GRJ0"/>